<evidence type="ECO:0000313" key="6">
    <source>
        <dbReference type="Proteomes" id="UP000229362"/>
    </source>
</evidence>
<name>A0A2M6W0P6_9BACT</name>
<reference evidence="6" key="1">
    <citation type="submission" date="2017-09" db="EMBL/GenBank/DDBJ databases">
        <title>Depth-based differentiation of microbial function through sediment-hosted aquifers and enrichment of novel symbionts in the deep terrestrial subsurface.</title>
        <authorList>
            <person name="Probst A.J."/>
            <person name="Ladd B."/>
            <person name="Jarett J.K."/>
            <person name="Geller-Mcgrath D.E."/>
            <person name="Sieber C.M.K."/>
            <person name="Emerson J.B."/>
            <person name="Anantharaman K."/>
            <person name="Thomas B.C."/>
            <person name="Malmstrom R."/>
            <person name="Stieglmeier M."/>
            <person name="Klingl A."/>
            <person name="Woyke T."/>
            <person name="Ryan C.M."/>
            <person name="Banfield J.F."/>
        </authorList>
    </citation>
    <scope>NUCLEOTIDE SEQUENCE [LARGE SCALE GENOMIC DNA]</scope>
</reference>
<dbReference type="Pfam" id="PF01197">
    <property type="entry name" value="Ribosomal_L31"/>
    <property type="match status" value="1"/>
</dbReference>
<dbReference type="GO" id="GO:1990904">
    <property type="term" value="C:ribonucleoprotein complex"/>
    <property type="evidence" value="ECO:0007669"/>
    <property type="project" value="UniProtKB-KW"/>
</dbReference>
<dbReference type="InterPro" id="IPR002150">
    <property type="entry name" value="Ribosomal_bL31"/>
</dbReference>
<dbReference type="InterPro" id="IPR027493">
    <property type="entry name" value="Ribosomal_bL31_B"/>
</dbReference>
<comment type="similarity">
    <text evidence="3">Belongs to the bacterial ribosomal protein bL31 family.</text>
</comment>
<gene>
    <name evidence="5" type="ORF">COU33_03510</name>
</gene>
<dbReference type="NCBIfam" id="TIGR00105">
    <property type="entry name" value="L31"/>
    <property type="match status" value="1"/>
</dbReference>
<proteinExistence type="inferred from homology"/>
<dbReference type="Gene3D" id="4.10.830.30">
    <property type="entry name" value="Ribosomal protein L31"/>
    <property type="match status" value="1"/>
</dbReference>
<protein>
    <recommendedName>
        <fullName evidence="3">50S ribosomal protein L31</fullName>
    </recommendedName>
</protein>
<evidence type="ECO:0000313" key="5">
    <source>
        <dbReference type="EMBL" id="PIT86383.1"/>
    </source>
</evidence>
<evidence type="ECO:0000256" key="4">
    <source>
        <dbReference type="SAM" id="MobiDB-lite"/>
    </source>
</evidence>
<organism evidence="5 6">
    <name type="scientific">Candidatus Magasanikbacteria bacterium CG10_big_fil_rev_8_21_14_0_10_43_6</name>
    <dbReference type="NCBI Taxonomy" id="1974650"/>
    <lineage>
        <taxon>Bacteria</taxon>
        <taxon>Candidatus Magasanikiibacteriota</taxon>
    </lineage>
</organism>
<dbReference type="AlphaFoldDB" id="A0A2M6W0P6"/>
<dbReference type="GO" id="GO:0006412">
    <property type="term" value="P:translation"/>
    <property type="evidence" value="ECO:0007669"/>
    <property type="project" value="InterPro"/>
</dbReference>
<comment type="caution">
    <text evidence="5">The sequence shown here is derived from an EMBL/GenBank/DDBJ whole genome shotgun (WGS) entry which is preliminary data.</text>
</comment>
<dbReference type="GO" id="GO:0003735">
    <property type="term" value="F:structural constituent of ribosome"/>
    <property type="evidence" value="ECO:0007669"/>
    <property type="project" value="InterPro"/>
</dbReference>
<sequence length="132" mass="14306">MKKEIHPQTNNVIFVDTSCGAEFMTTSTLSSEETREVNGEQFFVIRTEISSASHPFYTGKQVLLDTARRIDKFQEKVKKQATAAGSRKGKKAKQAARNAAKKTDDTPVSPVATTATAAPVDATPDTTQEAEA</sequence>
<feature type="compositionally biased region" description="Low complexity" evidence="4">
    <location>
        <begin position="106"/>
        <end position="132"/>
    </location>
</feature>
<dbReference type="EMBL" id="PFBZ01000151">
    <property type="protein sequence ID" value="PIT86383.1"/>
    <property type="molecule type" value="Genomic_DNA"/>
</dbReference>
<dbReference type="InterPro" id="IPR042105">
    <property type="entry name" value="Ribosomal_bL31_sf"/>
</dbReference>
<evidence type="ECO:0000256" key="3">
    <source>
        <dbReference type="RuleBase" id="RU000564"/>
    </source>
</evidence>
<feature type="region of interest" description="Disordered" evidence="4">
    <location>
        <begin position="78"/>
        <end position="132"/>
    </location>
</feature>
<keyword evidence="2 3" id="KW-0687">Ribonucleoprotein</keyword>
<dbReference type="PANTHER" id="PTHR33280">
    <property type="entry name" value="50S RIBOSOMAL PROTEIN L31, CHLOROPLASTIC"/>
    <property type="match status" value="1"/>
</dbReference>
<dbReference type="NCBIfam" id="NF002462">
    <property type="entry name" value="PRK01678.1"/>
    <property type="match status" value="1"/>
</dbReference>
<evidence type="ECO:0000256" key="1">
    <source>
        <dbReference type="ARBA" id="ARBA00022980"/>
    </source>
</evidence>
<dbReference type="SUPFAM" id="SSF143800">
    <property type="entry name" value="L28p-like"/>
    <property type="match status" value="1"/>
</dbReference>
<dbReference type="Proteomes" id="UP000229362">
    <property type="component" value="Unassembled WGS sequence"/>
</dbReference>
<dbReference type="InterPro" id="IPR034704">
    <property type="entry name" value="Ribosomal_bL28/bL31-like_sf"/>
</dbReference>
<dbReference type="PANTHER" id="PTHR33280:SF1">
    <property type="entry name" value="LARGE RIBOSOMAL SUBUNIT PROTEIN BL31C"/>
    <property type="match status" value="1"/>
</dbReference>
<dbReference type="PRINTS" id="PR01249">
    <property type="entry name" value="RIBOSOMALL31"/>
</dbReference>
<keyword evidence="1 3" id="KW-0689">Ribosomal protein</keyword>
<dbReference type="GO" id="GO:0005840">
    <property type="term" value="C:ribosome"/>
    <property type="evidence" value="ECO:0007669"/>
    <property type="project" value="UniProtKB-KW"/>
</dbReference>
<evidence type="ECO:0000256" key="2">
    <source>
        <dbReference type="ARBA" id="ARBA00023274"/>
    </source>
</evidence>
<accession>A0A2M6W0P6</accession>